<keyword evidence="12" id="KW-0449">Lipoprotein</keyword>
<gene>
    <name evidence="22" type="ORF">CHC_T00009312001</name>
</gene>
<evidence type="ECO:0000256" key="4">
    <source>
        <dbReference type="ARBA" id="ARBA00022787"/>
    </source>
</evidence>
<keyword evidence="5 21" id="KW-1133">Transmembrane helix</keyword>
<keyword evidence="9 21" id="KW-0472">Membrane</keyword>
<feature type="transmembrane region" description="Helical" evidence="21">
    <location>
        <begin position="12"/>
        <end position="30"/>
    </location>
</feature>
<dbReference type="STRING" id="2769.R7QEF2"/>
<dbReference type="OrthoDB" id="410651at2759"/>
<keyword evidence="6" id="KW-0560">Oxidoreductase</keyword>
<dbReference type="GO" id="GO:0005635">
    <property type="term" value="C:nuclear envelope"/>
    <property type="evidence" value="ECO:0007669"/>
    <property type="project" value="TreeGrafter"/>
</dbReference>
<dbReference type="GO" id="GO:0004364">
    <property type="term" value="F:glutathione transferase activity"/>
    <property type="evidence" value="ECO:0007669"/>
    <property type="project" value="TreeGrafter"/>
</dbReference>
<organism evidence="22 23">
    <name type="scientific">Chondrus crispus</name>
    <name type="common">Carrageen Irish moss</name>
    <name type="synonym">Polymorpha crispa</name>
    <dbReference type="NCBI Taxonomy" id="2769"/>
    <lineage>
        <taxon>Eukaryota</taxon>
        <taxon>Rhodophyta</taxon>
        <taxon>Florideophyceae</taxon>
        <taxon>Rhodymeniophycidae</taxon>
        <taxon>Gigartinales</taxon>
        <taxon>Gigartinaceae</taxon>
        <taxon>Chondrus</taxon>
    </lineage>
</organism>
<evidence type="ECO:0000256" key="15">
    <source>
        <dbReference type="ARBA" id="ARBA00039056"/>
    </source>
</evidence>
<evidence type="ECO:0000256" key="18">
    <source>
        <dbReference type="ARBA" id="ARBA00069748"/>
    </source>
</evidence>
<evidence type="ECO:0000256" key="14">
    <source>
        <dbReference type="ARBA" id="ARBA00037916"/>
    </source>
</evidence>
<dbReference type="GO" id="GO:0005783">
    <property type="term" value="C:endoplasmic reticulum"/>
    <property type="evidence" value="ECO:0007669"/>
    <property type="project" value="TreeGrafter"/>
</dbReference>
<proteinExistence type="predicted"/>
<evidence type="ECO:0000256" key="3">
    <source>
        <dbReference type="ARBA" id="ARBA00022692"/>
    </source>
</evidence>
<evidence type="ECO:0000256" key="7">
    <source>
        <dbReference type="ARBA" id="ARBA00023098"/>
    </source>
</evidence>
<comment type="pathway">
    <text evidence="13">Lipid metabolism; leukotriene C4 biosynthesis.</text>
</comment>
<name>R7QEF2_CHOCR</name>
<feature type="transmembrane region" description="Helical" evidence="21">
    <location>
        <begin position="72"/>
        <end position="94"/>
    </location>
</feature>
<protein>
    <recommendedName>
        <fullName evidence="18">Glutathione S-transferase 3, mitochondrial</fullName>
        <ecNumber evidence="15">4.4.1.20</ecNumber>
    </recommendedName>
    <alternativeName>
        <fullName evidence="19">Glutathione peroxidase MGST3</fullName>
    </alternativeName>
    <alternativeName>
        <fullName evidence="20">LTC4 synthase MGST3</fullName>
    </alternativeName>
</protein>
<evidence type="ECO:0000256" key="10">
    <source>
        <dbReference type="ARBA" id="ARBA00023139"/>
    </source>
</evidence>
<evidence type="ECO:0000256" key="17">
    <source>
        <dbReference type="ARBA" id="ARBA00051411"/>
    </source>
</evidence>
<accession>R7QEF2</accession>
<evidence type="ECO:0000256" key="13">
    <source>
        <dbReference type="ARBA" id="ARBA00037884"/>
    </source>
</evidence>
<evidence type="ECO:0000256" key="9">
    <source>
        <dbReference type="ARBA" id="ARBA00023136"/>
    </source>
</evidence>
<comment type="catalytic activity">
    <reaction evidence="17">
        <text>15-deoxy-Delta(12,14)-prostaglandin J2 + glutathione = 15-deoxy-Delta(12,14)-prostaglandin J2-S-(R)-glutathione</text>
        <dbReference type="Rhea" id="RHEA:75963"/>
        <dbReference type="ChEBI" id="CHEBI:57925"/>
        <dbReference type="ChEBI" id="CHEBI:85236"/>
        <dbReference type="ChEBI" id="CHEBI:194498"/>
    </reaction>
    <physiologicalReaction direction="left-to-right" evidence="17">
        <dbReference type="Rhea" id="RHEA:75964"/>
    </physiologicalReaction>
</comment>
<dbReference type="Proteomes" id="UP000012073">
    <property type="component" value="Unassembled WGS sequence"/>
</dbReference>
<evidence type="ECO:0000256" key="11">
    <source>
        <dbReference type="ARBA" id="ARBA00023239"/>
    </source>
</evidence>
<dbReference type="OMA" id="IAYAHGY"/>
<comment type="catalytic activity">
    <reaction evidence="16">
        <text>leukotriene C4 = leukotriene A4 + glutathione</text>
        <dbReference type="Rhea" id="RHEA:17617"/>
        <dbReference type="ChEBI" id="CHEBI:57463"/>
        <dbReference type="ChEBI" id="CHEBI:57925"/>
        <dbReference type="ChEBI" id="CHEBI:57973"/>
        <dbReference type="EC" id="4.4.1.20"/>
    </reaction>
    <physiologicalReaction direction="right-to-left" evidence="16">
        <dbReference type="Rhea" id="RHEA:17619"/>
    </physiologicalReaction>
</comment>
<keyword evidence="10" id="KW-0564">Palmitate</keyword>
<dbReference type="Gramene" id="CDF36143">
    <property type="protein sequence ID" value="CDF36143"/>
    <property type="gene ID" value="CHC_T00009312001"/>
</dbReference>
<sequence length="137" mass="15666">MTLAIEIPRLYGLIILVAVQNWFILMWQALRLAKARKEHDVKYPTMYENKEPSPFNCVQRAHQNSLEWNPGFLSFLFISGITTPIFSTAAGVVYNVGRVYYAKGYYRGNPHEGLWGLYGLFYLVGGACYTAFTILRS</sequence>
<dbReference type="PANTHER" id="PTHR10250">
    <property type="entry name" value="MICROSOMAL GLUTATHIONE S-TRANSFERASE"/>
    <property type="match status" value="1"/>
</dbReference>
<dbReference type="KEGG" id="ccp:CHC_T00009312001"/>
<dbReference type="FunFam" id="1.20.120.550:FF:000004">
    <property type="entry name" value="Microsomal glutathione S-transferase 3"/>
    <property type="match status" value="1"/>
</dbReference>
<keyword evidence="8" id="KW-0496">Mitochondrion</keyword>
<comment type="subcellular location">
    <subcellularLocation>
        <location evidence="1">Mitochondrion outer membrane</location>
        <topology evidence="1">Multi-pass membrane protein</topology>
    </subcellularLocation>
</comment>
<evidence type="ECO:0000256" key="8">
    <source>
        <dbReference type="ARBA" id="ARBA00023128"/>
    </source>
</evidence>
<dbReference type="GO" id="GO:0004464">
    <property type="term" value="F:leukotriene-C4 synthase activity"/>
    <property type="evidence" value="ECO:0007669"/>
    <property type="project" value="UniProtKB-EC"/>
</dbReference>
<keyword evidence="2 22" id="KW-0808">Transferase</keyword>
<evidence type="ECO:0000313" key="22">
    <source>
        <dbReference type="EMBL" id="CDF36143.1"/>
    </source>
</evidence>
<dbReference type="InterPro" id="IPR001129">
    <property type="entry name" value="Membr-assoc_MAPEG"/>
</dbReference>
<dbReference type="Pfam" id="PF01124">
    <property type="entry name" value="MAPEG"/>
    <property type="match status" value="1"/>
</dbReference>
<keyword evidence="7" id="KW-0443">Lipid metabolism</keyword>
<evidence type="ECO:0000256" key="20">
    <source>
        <dbReference type="ARBA" id="ARBA00076908"/>
    </source>
</evidence>
<evidence type="ECO:0000256" key="16">
    <source>
        <dbReference type="ARBA" id="ARBA00049298"/>
    </source>
</evidence>
<dbReference type="GO" id="GO:0006629">
    <property type="term" value="P:lipid metabolic process"/>
    <property type="evidence" value="ECO:0007669"/>
    <property type="project" value="UniProtKB-KW"/>
</dbReference>
<evidence type="ECO:0000256" key="1">
    <source>
        <dbReference type="ARBA" id="ARBA00004374"/>
    </source>
</evidence>
<evidence type="ECO:0000313" key="23">
    <source>
        <dbReference type="Proteomes" id="UP000012073"/>
    </source>
</evidence>
<reference evidence="23" key="1">
    <citation type="journal article" date="2013" name="Proc. Natl. Acad. Sci. U.S.A.">
        <title>Genome structure and metabolic features in the red seaweed Chondrus crispus shed light on evolution of the Archaeplastida.</title>
        <authorList>
            <person name="Collen J."/>
            <person name="Porcel B."/>
            <person name="Carre W."/>
            <person name="Ball S.G."/>
            <person name="Chaparro C."/>
            <person name="Tonon T."/>
            <person name="Barbeyron T."/>
            <person name="Michel G."/>
            <person name="Noel B."/>
            <person name="Valentin K."/>
            <person name="Elias M."/>
            <person name="Artiguenave F."/>
            <person name="Arun A."/>
            <person name="Aury J.M."/>
            <person name="Barbosa-Neto J.F."/>
            <person name="Bothwell J.H."/>
            <person name="Bouget F.Y."/>
            <person name="Brillet L."/>
            <person name="Cabello-Hurtado F."/>
            <person name="Capella-Gutierrez S."/>
            <person name="Charrier B."/>
            <person name="Cladiere L."/>
            <person name="Cock J.M."/>
            <person name="Coelho S.M."/>
            <person name="Colleoni C."/>
            <person name="Czjzek M."/>
            <person name="Da Silva C."/>
            <person name="Delage L."/>
            <person name="Denoeud F."/>
            <person name="Deschamps P."/>
            <person name="Dittami S.M."/>
            <person name="Gabaldon T."/>
            <person name="Gachon C.M."/>
            <person name="Groisillier A."/>
            <person name="Herve C."/>
            <person name="Jabbari K."/>
            <person name="Katinka M."/>
            <person name="Kloareg B."/>
            <person name="Kowalczyk N."/>
            <person name="Labadie K."/>
            <person name="Leblanc C."/>
            <person name="Lopez P.J."/>
            <person name="McLachlan D.H."/>
            <person name="Meslet-Cladiere L."/>
            <person name="Moustafa A."/>
            <person name="Nehr Z."/>
            <person name="Nyvall Collen P."/>
            <person name="Panaud O."/>
            <person name="Partensky F."/>
            <person name="Poulain J."/>
            <person name="Rensing S.A."/>
            <person name="Rousvoal S."/>
            <person name="Samson G."/>
            <person name="Symeonidi A."/>
            <person name="Weissenbach J."/>
            <person name="Zambounis A."/>
            <person name="Wincker P."/>
            <person name="Boyen C."/>
        </authorList>
    </citation>
    <scope>NUCLEOTIDE SEQUENCE [LARGE SCALE GENOMIC DNA]</scope>
    <source>
        <strain evidence="23">cv. Stackhouse</strain>
    </source>
</reference>
<dbReference type="GeneID" id="17323677"/>
<evidence type="ECO:0000256" key="5">
    <source>
        <dbReference type="ARBA" id="ARBA00022989"/>
    </source>
</evidence>
<evidence type="ECO:0000256" key="19">
    <source>
        <dbReference type="ARBA" id="ARBA00075145"/>
    </source>
</evidence>
<evidence type="ECO:0000256" key="2">
    <source>
        <dbReference type="ARBA" id="ARBA00022679"/>
    </source>
</evidence>
<dbReference type="SUPFAM" id="SSF161084">
    <property type="entry name" value="MAPEG domain-like"/>
    <property type="match status" value="1"/>
</dbReference>
<keyword evidence="3 21" id="KW-0812">Transmembrane</keyword>
<feature type="transmembrane region" description="Helical" evidence="21">
    <location>
        <begin position="114"/>
        <end position="135"/>
    </location>
</feature>
<evidence type="ECO:0000256" key="6">
    <source>
        <dbReference type="ARBA" id="ARBA00023002"/>
    </source>
</evidence>
<evidence type="ECO:0000256" key="12">
    <source>
        <dbReference type="ARBA" id="ARBA00023288"/>
    </source>
</evidence>
<dbReference type="GO" id="GO:0004602">
    <property type="term" value="F:glutathione peroxidase activity"/>
    <property type="evidence" value="ECO:0007669"/>
    <property type="project" value="TreeGrafter"/>
</dbReference>
<dbReference type="InterPro" id="IPR023352">
    <property type="entry name" value="MAPEG-like_dom_sf"/>
</dbReference>
<dbReference type="GO" id="GO:0005741">
    <property type="term" value="C:mitochondrial outer membrane"/>
    <property type="evidence" value="ECO:0007669"/>
    <property type="project" value="UniProtKB-SubCell"/>
</dbReference>
<dbReference type="PhylomeDB" id="R7QEF2"/>
<dbReference type="EMBL" id="HG001762">
    <property type="protein sequence ID" value="CDF36143.1"/>
    <property type="molecule type" value="Genomic_DNA"/>
</dbReference>
<dbReference type="Gene3D" id="1.20.120.550">
    <property type="entry name" value="Membrane associated eicosanoid/glutathione metabolism-like domain"/>
    <property type="match status" value="1"/>
</dbReference>
<dbReference type="PANTHER" id="PTHR10250:SF26">
    <property type="entry name" value="GLUTATHIONE S-TRANSFERASE 3, MITOCHONDRIAL"/>
    <property type="match status" value="1"/>
</dbReference>
<dbReference type="EC" id="4.4.1.20" evidence="15"/>
<dbReference type="InterPro" id="IPR050997">
    <property type="entry name" value="MAPEG"/>
</dbReference>
<dbReference type="RefSeq" id="XP_005715962.1">
    <property type="nucleotide sequence ID" value="XM_005715905.1"/>
</dbReference>
<dbReference type="GO" id="GO:0006691">
    <property type="term" value="P:leukotriene metabolic process"/>
    <property type="evidence" value="ECO:0007669"/>
    <property type="project" value="UniProtKB-ARBA"/>
</dbReference>
<keyword evidence="11" id="KW-0456">Lyase</keyword>
<comment type="pathway">
    <text evidence="14">Lipid metabolism; arachidonate metabolism.</text>
</comment>
<dbReference type="AlphaFoldDB" id="R7QEF2"/>
<evidence type="ECO:0000256" key="21">
    <source>
        <dbReference type="SAM" id="Phobius"/>
    </source>
</evidence>
<keyword evidence="4" id="KW-1000">Mitochondrion outer membrane</keyword>
<keyword evidence="23" id="KW-1185">Reference proteome</keyword>